<dbReference type="VEuPathDB" id="AmoebaDB:NAEGRDRAFT_62857"/>
<dbReference type="GeneID" id="8862352"/>
<dbReference type="GO" id="GO:0035267">
    <property type="term" value="C:NuA4 histone acetyltransferase complex"/>
    <property type="evidence" value="ECO:0007669"/>
    <property type="project" value="TreeGrafter"/>
</dbReference>
<evidence type="ECO:0000313" key="6">
    <source>
        <dbReference type="Proteomes" id="UP000006671"/>
    </source>
</evidence>
<protein>
    <submittedName>
        <fullName evidence="5">Bromodomain-containing protein</fullName>
    </submittedName>
</protein>
<evidence type="ECO:0000256" key="2">
    <source>
        <dbReference type="PROSITE-ProRule" id="PRU00035"/>
    </source>
</evidence>
<evidence type="ECO:0000256" key="1">
    <source>
        <dbReference type="ARBA" id="ARBA00023117"/>
    </source>
</evidence>
<dbReference type="PANTHER" id="PTHR15398:SF4">
    <property type="entry name" value="BROMODOMAIN-CONTAINING PROTEIN 8 ISOFORM X1"/>
    <property type="match status" value="1"/>
</dbReference>
<dbReference type="PROSITE" id="PS50014">
    <property type="entry name" value="BROMODOMAIN_2"/>
    <property type="match status" value="1"/>
</dbReference>
<evidence type="ECO:0000313" key="5">
    <source>
        <dbReference type="EMBL" id="EFC48831.1"/>
    </source>
</evidence>
<accession>D2V227</accession>
<dbReference type="InterPro" id="IPR036427">
    <property type="entry name" value="Bromodomain-like_sf"/>
</dbReference>
<evidence type="ECO:0000256" key="3">
    <source>
        <dbReference type="SAM" id="MobiDB-lite"/>
    </source>
</evidence>
<evidence type="ECO:0000259" key="4">
    <source>
        <dbReference type="PROSITE" id="PS50014"/>
    </source>
</evidence>
<keyword evidence="1 2" id="KW-0103">Bromodomain</keyword>
<dbReference type="CDD" id="cd04369">
    <property type="entry name" value="Bromodomain"/>
    <property type="match status" value="1"/>
</dbReference>
<keyword evidence="6" id="KW-1185">Reference proteome</keyword>
<dbReference type="KEGG" id="ngr:NAEGRDRAFT_62857"/>
<dbReference type="SMART" id="SM00297">
    <property type="entry name" value="BROMO"/>
    <property type="match status" value="1"/>
</dbReference>
<sequence>MISSSSEQLDLLNSKNFVSPAELAYLDCYLEDRTKNSDVDYSRVYQEAKKHITCMKKATFNKSKIKSLLGEGDLESQEKSYNSVVEKRLKFLELVNDKLSNSIQFMENNQDKDLNVKIIMEQFTTTFEFAANIIPVPTVEPGEEKPQKKRKSKQLEIDTSVATTSSSTTNHTAETPTETPTSVSETPTEAKVESTPKKRKFNKRTEASTATKVLNDRLSSILEELNNHEHADIFRDEVPKDTPHYYESILQPVCLTQLKKKLEKKEITTELELKHQLLLMYQNCIMYNDDDTEYYQAAKEMKQFTIDLFSTGANTSQSNTKKVQTKKKKK</sequence>
<name>D2V227_NAEGR</name>
<dbReference type="EMBL" id="GG738849">
    <property type="protein sequence ID" value="EFC48831.1"/>
    <property type="molecule type" value="Genomic_DNA"/>
</dbReference>
<organism evidence="6">
    <name type="scientific">Naegleria gruberi</name>
    <name type="common">Amoeba</name>
    <dbReference type="NCBI Taxonomy" id="5762"/>
    <lineage>
        <taxon>Eukaryota</taxon>
        <taxon>Discoba</taxon>
        <taxon>Heterolobosea</taxon>
        <taxon>Tetramitia</taxon>
        <taxon>Eutetramitia</taxon>
        <taxon>Vahlkampfiidae</taxon>
        <taxon>Naegleria</taxon>
    </lineage>
</organism>
<dbReference type="OMA" id="NCIMYND"/>
<dbReference type="InParanoid" id="D2V227"/>
<dbReference type="PANTHER" id="PTHR15398">
    <property type="entry name" value="BROMODOMAIN-CONTAINING PROTEIN 8"/>
    <property type="match status" value="1"/>
</dbReference>
<feature type="compositionally biased region" description="Low complexity" evidence="3">
    <location>
        <begin position="159"/>
        <end position="187"/>
    </location>
</feature>
<dbReference type="InterPro" id="IPR001487">
    <property type="entry name" value="Bromodomain"/>
</dbReference>
<proteinExistence type="predicted"/>
<dbReference type="SUPFAM" id="SSF47370">
    <property type="entry name" value="Bromodomain"/>
    <property type="match status" value="1"/>
</dbReference>
<dbReference type="Proteomes" id="UP000006671">
    <property type="component" value="Unassembled WGS sequence"/>
</dbReference>
<dbReference type="PRINTS" id="PR00503">
    <property type="entry name" value="BROMODOMAIN"/>
</dbReference>
<dbReference type="AlphaFoldDB" id="D2V227"/>
<dbReference type="RefSeq" id="XP_002681575.1">
    <property type="nucleotide sequence ID" value="XM_002681529.1"/>
</dbReference>
<feature type="domain" description="Bromo" evidence="4">
    <location>
        <begin position="226"/>
        <end position="295"/>
    </location>
</feature>
<dbReference type="OrthoDB" id="1742084at2759"/>
<dbReference type="Pfam" id="PF00439">
    <property type="entry name" value="Bromodomain"/>
    <property type="match status" value="1"/>
</dbReference>
<reference evidence="5 6" key="1">
    <citation type="journal article" date="2010" name="Cell">
        <title>The genome of Naegleria gruberi illuminates early eukaryotic versatility.</title>
        <authorList>
            <person name="Fritz-Laylin L.K."/>
            <person name="Prochnik S.E."/>
            <person name="Ginger M.L."/>
            <person name="Dacks J.B."/>
            <person name="Carpenter M.L."/>
            <person name="Field M.C."/>
            <person name="Kuo A."/>
            <person name="Paredez A."/>
            <person name="Chapman J."/>
            <person name="Pham J."/>
            <person name="Shu S."/>
            <person name="Neupane R."/>
            <person name="Cipriano M."/>
            <person name="Mancuso J."/>
            <person name="Tu H."/>
            <person name="Salamov A."/>
            <person name="Lindquist E."/>
            <person name="Shapiro H."/>
            <person name="Lucas S."/>
            <person name="Grigoriev I.V."/>
            <person name="Cande W.Z."/>
            <person name="Fulton C."/>
            <person name="Rokhsar D.S."/>
            <person name="Dawson S.C."/>
        </authorList>
    </citation>
    <scope>NUCLEOTIDE SEQUENCE [LARGE SCALE GENOMIC DNA]</scope>
    <source>
        <strain evidence="5 6">NEG-M</strain>
    </source>
</reference>
<gene>
    <name evidence="5" type="ORF">NAEGRDRAFT_62857</name>
</gene>
<feature type="region of interest" description="Disordered" evidence="3">
    <location>
        <begin position="138"/>
        <end position="204"/>
    </location>
</feature>
<dbReference type="Gene3D" id="1.20.920.10">
    <property type="entry name" value="Bromodomain-like"/>
    <property type="match status" value="1"/>
</dbReference>